<dbReference type="OrthoDB" id="2953893at2759"/>
<dbReference type="AlphaFoldDB" id="A0A0C9VAJ6"/>
<dbReference type="Pfam" id="PF20152">
    <property type="entry name" value="DUF6534"/>
    <property type="match status" value="1"/>
</dbReference>
<dbReference type="PANTHER" id="PTHR40465:SF1">
    <property type="entry name" value="DUF6534 DOMAIN-CONTAINING PROTEIN"/>
    <property type="match status" value="1"/>
</dbReference>
<proteinExistence type="predicted"/>
<gene>
    <name evidence="4" type="ORF">M422DRAFT_263474</name>
</gene>
<keyword evidence="2" id="KW-0812">Transmembrane</keyword>
<protein>
    <recommendedName>
        <fullName evidence="3">DUF6534 domain-containing protein</fullName>
    </recommendedName>
</protein>
<feature type="transmembrane region" description="Helical" evidence="2">
    <location>
        <begin position="131"/>
        <end position="152"/>
    </location>
</feature>
<keyword evidence="2" id="KW-0472">Membrane</keyword>
<keyword evidence="2" id="KW-1133">Transmembrane helix</keyword>
<dbReference type="EMBL" id="KN837199">
    <property type="protein sequence ID" value="KIJ34505.1"/>
    <property type="molecule type" value="Genomic_DNA"/>
</dbReference>
<feature type="transmembrane region" description="Helical" evidence="2">
    <location>
        <begin position="31"/>
        <end position="48"/>
    </location>
</feature>
<evidence type="ECO:0000256" key="1">
    <source>
        <dbReference type="SAM" id="MobiDB-lite"/>
    </source>
</evidence>
<dbReference type="HOGENOM" id="CLU_046025_2_1_1"/>
<dbReference type="Proteomes" id="UP000054279">
    <property type="component" value="Unassembled WGS sequence"/>
</dbReference>
<evidence type="ECO:0000313" key="4">
    <source>
        <dbReference type="EMBL" id="KIJ34505.1"/>
    </source>
</evidence>
<reference evidence="4 5" key="1">
    <citation type="submission" date="2014-06" db="EMBL/GenBank/DDBJ databases">
        <title>Evolutionary Origins and Diversification of the Mycorrhizal Mutualists.</title>
        <authorList>
            <consortium name="DOE Joint Genome Institute"/>
            <consortium name="Mycorrhizal Genomics Consortium"/>
            <person name="Kohler A."/>
            <person name="Kuo A."/>
            <person name="Nagy L.G."/>
            <person name="Floudas D."/>
            <person name="Copeland A."/>
            <person name="Barry K.W."/>
            <person name="Cichocki N."/>
            <person name="Veneault-Fourrey C."/>
            <person name="LaButti K."/>
            <person name="Lindquist E.A."/>
            <person name="Lipzen A."/>
            <person name="Lundell T."/>
            <person name="Morin E."/>
            <person name="Murat C."/>
            <person name="Riley R."/>
            <person name="Ohm R."/>
            <person name="Sun H."/>
            <person name="Tunlid A."/>
            <person name="Henrissat B."/>
            <person name="Grigoriev I.V."/>
            <person name="Hibbett D.S."/>
            <person name="Martin F."/>
        </authorList>
    </citation>
    <scope>NUCLEOTIDE SEQUENCE [LARGE SCALE GENOMIC DNA]</scope>
    <source>
        <strain evidence="4 5">SS14</strain>
    </source>
</reference>
<evidence type="ECO:0000259" key="3">
    <source>
        <dbReference type="Pfam" id="PF20152"/>
    </source>
</evidence>
<feature type="compositionally biased region" description="Polar residues" evidence="1">
    <location>
        <begin position="338"/>
        <end position="349"/>
    </location>
</feature>
<name>A0A0C9VAJ6_SPHS4</name>
<sequence>MAPNTNDSMSALPPIPSNIAEITAPLLFGYLWNWTLYGVLVVQVYIYYLCFPNDKKVFKILIYAVFAIDTVQTALSGVDLWYWFCHGFGDMTRLTNTFLSPYDTPILGSLIALIRQLFFCYRIWVLNKNYLLPGFIATVAIFQAIGGLIQGYQSALVPNFNSFRGHIDIIGIDVWLIGTAVTDTLIAICLSYLLITSTGGSSTRSNNIVQSITHNLDTPDAASIAIISIVLFFSLPDKSYFICPTAILGKLYSNALLMTFNNRIILARHLENSTSGSNSGVVNSFPRASQGFPSAPRSQILIAEETTTRYDEPIQLGSFGLSMRKEAEAQATLPRFPDSTSTKTSIVFQ</sequence>
<dbReference type="PANTHER" id="PTHR40465">
    <property type="entry name" value="CHROMOSOME 1, WHOLE GENOME SHOTGUN SEQUENCE"/>
    <property type="match status" value="1"/>
</dbReference>
<evidence type="ECO:0000313" key="5">
    <source>
        <dbReference type="Proteomes" id="UP000054279"/>
    </source>
</evidence>
<feature type="transmembrane region" description="Helical" evidence="2">
    <location>
        <begin position="60"/>
        <end position="84"/>
    </location>
</feature>
<evidence type="ECO:0000256" key="2">
    <source>
        <dbReference type="SAM" id="Phobius"/>
    </source>
</evidence>
<keyword evidence="5" id="KW-1185">Reference proteome</keyword>
<accession>A0A0C9VAJ6</accession>
<organism evidence="4 5">
    <name type="scientific">Sphaerobolus stellatus (strain SS14)</name>
    <dbReference type="NCBI Taxonomy" id="990650"/>
    <lineage>
        <taxon>Eukaryota</taxon>
        <taxon>Fungi</taxon>
        <taxon>Dikarya</taxon>
        <taxon>Basidiomycota</taxon>
        <taxon>Agaricomycotina</taxon>
        <taxon>Agaricomycetes</taxon>
        <taxon>Phallomycetidae</taxon>
        <taxon>Geastrales</taxon>
        <taxon>Sphaerobolaceae</taxon>
        <taxon>Sphaerobolus</taxon>
    </lineage>
</organism>
<feature type="region of interest" description="Disordered" evidence="1">
    <location>
        <begin position="330"/>
        <end position="349"/>
    </location>
</feature>
<feature type="domain" description="DUF6534" evidence="3">
    <location>
        <begin position="179"/>
        <end position="263"/>
    </location>
</feature>
<feature type="transmembrane region" description="Helical" evidence="2">
    <location>
        <begin position="172"/>
        <end position="195"/>
    </location>
</feature>
<feature type="transmembrane region" description="Helical" evidence="2">
    <location>
        <begin position="104"/>
        <end position="124"/>
    </location>
</feature>
<dbReference type="InterPro" id="IPR045339">
    <property type="entry name" value="DUF6534"/>
</dbReference>